<feature type="transmembrane region" description="Helical" evidence="9">
    <location>
        <begin position="72"/>
        <end position="95"/>
    </location>
</feature>
<evidence type="ECO:0000256" key="4">
    <source>
        <dbReference type="ARBA" id="ARBA00005975"/>
    </source>
</evidence>
<dbReference type="GO" id="GO:0005634">
    <property type="term" value="C:nucleus"/>
    <property type="evidence" value="ECO:0007669"/>
    <property type="project" value="TreeGrafter"/>
</dbReference>
<keyword evidence="6" id="KW-0862">Zinc</keyword>
<comment type="subcellular location">
    <subcellularLocation>
        <location evidence="1">Endosome membrane</location>
        <topology evidence="1">Peripheral membrane protein</topology>
        <orientation evidence="1">Cytoplasmic side</orientation>
    </subcellularLocation>
    <subcellularLocation>
        <location evidence="2">Late endosome membrane</location>
    </subcellularLocation>
    <subcellularLocation>
        <location evidence="3">Lysosome membrane</location>
        <topology evidence="3">Peripheral membrane protein</topology>
        <orientation evidence="3">Cytoplasmic side</orientation>
    </subcellularLocation>
</comment>
<feature type="region of interest" description="Disordered" evidence="8">
    <location>
        <begin position="1"/>
        <end position="24"/>
    </location>
</feature>
<evidence type="ECO:0000256" key="5">
    <source>
        <dbReference type="ARBA" id="ARBA00022723"/>
    </source>
</evidence>
<evidence type="ECO:0000256" key="8">
    <source>
        <dbReference type="SAM" id="MobiDB-lite"/>
    </source>
</evidence>
<dbReference type="AlphaFoldDB" id="A0A3Q3IQ91"/>
<evidence type="ECO:0000259" key="10">
    <source>
        <dbReference type="PROSITE" id="PS51837"/>
    </source>
</evidence>
<name>A0A3Q3IQ91_MONAL</name>
<dbReference type="GO" id="GO:0098560">
    <property type="term" value="C:cytoplasmic side of late endosome membrane"/>
    <property type="evidence" value="ECO:0007669"/>
    <property type="project" value="TreeGrafter"/>
</dbReference>
<sequence length="117" mass="12752">MDPPSYEEASRCPPLSSSAPPPPTYREAVVQIQPPPALVSVTHLSDSPGLVSCPHCHHVVTTKIKNVPGRDAWCLCICIAVLGLICGFCLIPLMIRGLQDVHHYCPLCGNCLHIYKR</sequence>
<reference evidence="11" key="1">
    <citation type="submission" date="2025-08" db="UniProtKB">
        <authorList>
            <consortium name="Ensembl"/>
        </authorList>
    </citation>
    <scope>IDENTIFICATION</scope>
</reference>
<dbReference type="PANTHER" id="PTHR23292">
    <property type="entry name" value="LIPOPOLYSACCHARIDE-INDUCED TUMOR NECROSIS FACTOR-ALPHA FACTOR"/>
    <property type="match status" value="1"/>
</dbReference>
<dbReference type="Proteomes" id="UP000261600">
    <property type="component" value="Unplaced"/>
</dbReference>
<keyword evidence="9" id="KW-1133">Transmembrane helix</keyword>
<dbReference type="Pfam" id="PF10601">
    <property type="entry name" value="zf-LITAF-like"/>
    <property type="match status" value="1"/>
</dbReference>
<evidence type="ECO:0000313" key="11">
    <source>
        <dbReference type="Ensembl" id="ENSMALP00000002676.1"/>
    </source>
</evidence>
<dbReference type="Ensembl" id="ENSMALT00000002755.1">
    <property type="protein sequence ID" value="ENSMALP00000002676.1"/>
    <property type="gene ID" value="ENSMALG00000002003.1"/>
</dbReference>
<organism evidence="11 12">
    <name type="scientific">Monopterus albus</name>
    <name type="common">Swamp eel</name>
    <dbReference type="NCBI Taxonomy" id="43700"/>
    <lineage>
        <taxon>Eukaryota</taxon>
        <taxon>Metazoa</taxon>
        <taxon>Chordata</taxon>
        <taxon>Craniata</taxon>
        <taxon>Vertebrata</taxon>
        <taxon>Euteleostomi</taxon>
        <taxon>Actinopterygii</taxon>
        <taxon>Neopterygii</taxon>
        <taxon>Teleostei</taxon>
        <taxon>Neoteleostei</taxon>
        <taxon>Acanthomorphata</taxon>
        <taxon>Anabantaria</taxon>
        <taxon>Synbranchiformes</taxon>
        <taxon>Synbranchidae</taxon>
        <taxon>Monopterus</taxon>
    </lineage>
</organism>
<keyword evidence="9" id="KW-0812">Transmembrane</keyword>
<comment type="similarity">
    <text evidence="4">Belongs to the CDIP1/LITAF family.</text>
</comment>
<evidence type="ECO:0000256" key="6">
    <source>
        <dbReference type="ARBA" id="ARBA00022833"/>
    </source>
</evidence>
<evidence type="ECO:0000313" key="12">
    <source>
        <dbReference type="Proteomes" id="UP000261600"/>
    </source>
</evidence>
<dbReference type="PANTHER" id="PTHR23292:SF45">
    <property type="entry name" value="LIPOPOLYSACCHARIDE-INDUCED TUMOR NECROSIS FACTOR-ALPHA FACTOR HOMOLOG"/>
    <property type="match status" value="1"/>
</dbReference>
<dbReference type="SMART" id="SM00714">
    <property type="entry name" value="LITAF"/>
    <property type="match status" value="1"/>
</dbReference>
<evidence type="ECO:0000256" key="1">
    <source>
        <dbReference type="ARBA" id="ARBA00004125"/>
    </source>
</evidence>
<evidence type="ECO:0000256" key="9">
    <source>
        <dbReference type="SAM" id="Phobius"/>
    </source>
</evidence>
<protein>
    <recommendedName>
        <fullName evidence="10">LITAF domain-containing protein</fullName>
    </recommendedName>
</protein>
<dbReference type="PROSITE" id="PS51837">
    <property type="entry name" value="LITAF"/>
    <property type="match status" value="1"/>
</dbReference>
<accession>A0A3Q3IQ91</accession>
<keyword evidence="5" id="KW-0479">Metal-binding</keyword>
<dbReference type="InterPro" id="IPR037519">
    <property type="entry name" value="LITAF_fam"/>
</dbReference>
<evidence type="ECO:0000256" key="2">
    <source>
        <dbReference type="ARBA" id="ARBA00004414"/>
    </source>
</evidence>
<evidence type="ECO:0000256" key="3">
    <source>
        <dbReference type="ARBA" id="ARBA00004630"/>
    </source>
</evidence>
<dbReference type="GO" id="GO:0008270">
    <property type="term" value="F:zinc ion binding"/>
    <property type="evidence" value="ECO:0007669"/>
    <property type="project" value="TreeGrafter"/>
</dbReference>
<reference evidence="11" key="2">
    <citation type="submission" date="2025-09" db="UniProtKB">
        <authorList>
            <consortium name="Ensembl"/>
        </authorList>
    </citation>
    <scope>IDENTIFICATION</scope>
</reference>
<evidence type="ECO:0000256" key="7">
    <source>
        <dbReference type="ARBA" id="ARBA00023136"/>
    </source>
</evidence>
<proteinExistence type="inferred from homology"/>
<dbReference type="GO" id="GO:0098574">
    <property type="term" value="C:cytoplasmic side of lysosomal membrane"/>
    <property type="evidence" value="ECO:0007669"/>
    <property type="project" value="TreeGrafter"/>
</dbReference>
<keyword evidence="7 9" id="KW-0472">Membrane</keyword>
<feature type="domain" description="LITAF" evidence="10">
    <location>
        <begin position="33"/>
        <end position="117"/>
    </location>
</feature>
<dbReference type="STRING" id="43700.ENSMALP00000002676"/>
<keyword evidence="12" id="KW-1185">Reference proteome</keyword>
<dbReference type="InterPro" id="IPR006629">
    <property type="entry name" value="LITAF"/>
</dbReference>